<feature type="compositionally biased region" description="Gly residues" evidence="1">
    <location>
        <begin position="63"/>
        <end position="86"/>
    </location>
</feature>
<evidence type="ECO:0000256" key="1">
    <source>
        <dbReference type="SAM" id="MobiDB-lite"/>
    </source>
</evidence>
<organism evidence="2 3">
    <name type="scientific">Ochrobactrum quorumnocens</name>
    <dbReference type="NCBI Taxonomy" id="271865"/>
    <lineage>
        <taxon>Bacteria</taxon>
        <taxon>Pseudomonadati</taxon>
        <taxon>Pseudomonadota</taxon>
        <taxon>Alphaproteobacteria</taxon>
        <taxon>Hyphomicrobiales</taxon>
        <taxon>Brucellaceae</taxon>
        <taxon>Brucella/Ochrobactrum group</taxon>
        <taxon>Ochrobactrum</taxon>
    </lineage>
</organism>
<proteinExistence type="predicted"/>
<dbReference type="KEGG" id="och:CES85_1197"/>
<feature type="compositionally biased region" description="Polar residues" evidence="1">
    <location>
        <begin position="113"/>
        <end position="126"/>
    </location>
</feature>
<feature type="region of interest" description="Disordered" evidence="1">
    <location>
        <begin position="63"/>
        <end position="152"/>
    </location>
</feature>
<accession>A0A248UK44</accession>
<protein>
    <submittedName>
        <fullName evidence="2">Uncharacterized protein</fullName>
    </submittedName>
</protein>
<reference evidence="2 3" key="1">
    <citation type="submission" date="2017-07" db="EMBL/GenBank/DDBJ databases">
        <title>Phylogenetic study on the rhizospheric bacterium Ochrobactrum sp. A44.</title>
        <authorList>
            <person name="Krzyzanowska D.M."/>
            <person name="Ossowicki A."/>
            <person name="Rajewska M."/>
            <person name="Maciag T."/>
            <person name="Kaczynski Z."/>
            <person name="Czerwicka M."/>
            <person name="Jafra S."/>
        </authorList>
    </citation>
    <scope>NUCLEOTIDE SEQUENCE [LARGE SCALE GENOMIC DNA]</scope>
    <source>
        <strain evidence="2 3">A44</strain>
    </source>
</reference>
<evidence type="ECO:0000313" key="3">
    <source>
        <dbReference type="Proteomes" id="UP000215256"/>
    </source>
</evidence>
<dbReference type="EMBL" id="CP022604">
    <property type="protein sequence ID" value="ASV87115.1"/>
    <property type="molecule type" value="Genomic_DNA"/>
</dbReference>
<feature type="compositionally biased region" description="Polar residues" evidence="1">
    <location>
        <begin position="138"/>
        <end position="152"/>
    </location>
</feature>
<evidence type="ECO:0000313" key="2">
    <source>
        <dbReference type="EMBL" id="ASV87115.1"/>
    </source>
</evidence>
<dbReference type="AlphaFoldDB" id="A0A248UK44"/>
<sequence>MYKFAMITVDLALNSPPAWVQNIIMSDILGLFQTSSAKSSRSKSFVATLSVVLIASSAFAQGPGGPGGSGGGIGGGFGGGPQGNPGSGFKLPSFQLEPPAPAPAAPPAMQAPSGSNGTIQTNTTIGLPNFPEPKLNLPTLSPYASPTSPENNPLVKTSELDLKARLNQDGPDISTGLVWRVFAPEVGPDGQLALIASSKGGSTVFNLPEGSYLVHAAYGRAGATKRITLTNASRHEVMTLDAGGMKLSAVLPDEGKIKGDLVRFSIYADEDNNDRSLIVPDVKPDTIIRLNSGTYHVVSNYGSANAVIRADIRVEAGKLTEATVQHRAAEVVLKLVREKGGEALADTSWSILNASGDVVRESAGAYSSMVLIEGDYVAVAKNKDRIYQRDFKVTSGANGEVEVVANRESEAPDDGFSGQD</sequence>
<name>A0A248UK44_9HYPH</name>
<dbReference type="Proteomes" id="UP000215256">
    <property type="component" value="Chromosome 1"/>
</dbReference>
<gene>
    <name evidence="2" type="ORF">CES85_1197</name>
</gene>